<comment type="similarity">
    <text evidence="1">Belongs to the sulfatase family.</text>
</comment>
<feature type="compositionally biased region" description="Low complexity" evidence="2">
    <location>
        <begin position="719"/>
        <end position="744"/>
    </location>
</feature>
<proteinExistence type="inferred from homology"/>
<accession>A0A383VNQ7</accession>
<organism evidence="5 6">
    <name type="scientific">Tetradesmus obliquus</name>
    <name type="common">Green alga</name>
    <name type="synonym">Acutodesmus obliquus</name>
    <dbReference type="NCBI Taxonomy" id="3088"/>
    <lineage>
        <taxon>Eukaryota</taxon>
        <taxon>Viridiplantae</taxon>
        <taxon>Chlorophyta</taxon>
        <taxon>core chlorophytes</taxon>
        <taxon>Chlorophyceae</taxon>
        <taxon>CS clade</taxon>
        <taxon>Sphaeropleales</taxon>
        <taxon>Scenedesmaceae</taxon>
        <taxon>Tetradesmus</taxon>
    </lineage>
</organism>
<dbReference type="AlphaFoldDB" id="A0A383VNQ7"/>
<dbReference type="PANTHER" id="PTHR42693:SF33">
    <property type="entry name" value="ARYLSULFATASE"/>
    <property type="match status" value="1"/>
</dbReference>
<dbReference type="EMBL" id="FNXT01000743">
    <property type="protein sequence ID" value="SZX66791.1"/>
    <property type="molecule type" value="Genomic_DNA"/>
</dbReference>
<dbReference type="InterPro" id="IPR050738">
    <property type="entry name" value="Sulfatase"/>
</dbReference>
<dbReference type="PANTHER" id="PTHR42693">
    <property type="entry name" value="ARYLSULFATASE FAMILY MEMBER"/>
    <property type="match status" value="1"/>
</dbReference>
<keyword evidence="3" id="KW-0732">Signal</keyword>
<dbReference type="InterPro" id="IPR017850">
    <property type="entry name" value="Alkaline_phosphatase_core_sf"/>
</dbReference>
<keyword evidence="6" id="KW-1185">Reference proteome</keyword>
<feature type="region of interest" description="Disordered" evidence="2">
    <location>
        <begin position="710"/>
        <end position="748"/>
    </location>
</feature>
<evidence type="ECO:0000259" key="4">
    <source>
        <dbReference type="Pfam" id="PF00884"/>
    </source>
</evidence>
<name>A0A383VNQ7_TETOB</name>
<evidence type="ECO:0000313" key="6">
    <source>
        <dbReference type="Proteomes" id="UP000256970"/>
    </source>
</evidence>
<feature type="domain" description="Sulfatase N-terminal" evidence="4">
    <location>
        <begin position="57"/>
        <end position="416"/>
    </location>
</feature>
<evidence type="ECO:0000256" key="3">
    <source>
        <dbReference type="SAM" id="SignalP"/>
    </source>
</evidence>
<gene>
    <name evidence="5" type="ORF">BQ4739_LOCUS7199</name>
</gene>
<feature type="signal peptide" evidence="3">
    <location>
        <begin position="1"/>
        <end position="15"/>
    </location>
</feature>
<feature type="region of interest" description="Disordered" evidence="2">
    <location>
        <begin position="793"/>
        <end position="812"/>
    </location>
</feature>
<sequence length="852" mass="92046">MTLLILAWQATAAVAGRGHGKKGPLIEGYADGCLPPKLASWQAGPPRTPQLPGSQKPNFVVIQLDDWGFDDIGLLHPRGPDGVSSAGAQTPNIDKLMKAGMSFTNFYASPLCAMGRAQLLTGRDFPRTGNLFNTYGYDAFSLSEATMGDVMQQAGYTTAHYGKWHNGRASGYEPWSRGFNESWLPSEYVHLDNLMRHNGKYVQTKGLMEPALVDRMVNFMQRQQQAKQPVLIYYAPYAVHGIPVGIPNPSKPNASKDNYGPDGAYFNPEPYLSMVRQQLQGLPKPTDEWNLRFWAFLAYFDDVLGQLFNAVAASPWLASSTYIVLTSDNGADIPPTLTPYHRLRRMPSGMLGDKSDICEYITRVLHRKCESTGAGGEGALRTPLVVAGPGVPAGAVSDTLLNLADILPTVAQLAGAAAVNSQHQAWSGRSFANLLVPGGVEDAVQQDRVLFTLAVSTERKLCAQVWDVMTQLLPDLGPDRLTNGSHIEAECNKVQGKLGEQIAANFDAAARWWWGDVLAEPNSFNKPVYQVGWQADNTTNIEMEGAVAFQRGSMSVVGSYINFTQPGDYACVKAQVHRPGWHQVITMYQSRLYGLLPAFKLSVGQHTQIQAGTATSLSFTLTKDGSSANFNGWLLLNRTATGKPIELCTQLISIANITDGSNVANRPDNSSWYVLISNTRLIADPKYKPHRNSLAADAADGATTASEAAYASRGSANKQQQASAVPASASEAASASPDSVSAQQRVSAVPSGMPESLLHYSMEQPGVYKNIQPSPALQEMERLVRAAELTASKARNSAAARSSSAAAGGSTAREQAWRELQARFKWGDGQGVFDSLYGQCDAPARVCRATCT</sequence>
<dbReference type="Pfam" id="PF00884">
    <property type="entry name" value="Sulfatase"/>
    <property type="match status" value="1"/>
</dbReference>
<feature type="chain" id="PRO_5016632731" description="Sulfatase N-terminal domain-containing protein" evidence="3">
    <location>
        <begin position="16"/>
        <end position="852"/>
    </location>
</feature>
<dbReference type="Gene3D" id="3.40.720.10">
    <property type="entry name" value="Alkaline Phosphatase, subunit A"/>
    <property type="match status" value="1"/>
</dbReference>
<protein>
    <recommendedName>
        <fullName evidence="4">Sulfatase N-terminal domain-containing protein</fullName>
    </recommendedName>
</protein>
<evidence type="ECO:0000313" key="5">
    <source>
        <dbReference type="EMBL" id="SZX66791.1"/>
    </source>
</evidence>
<dbReference type="SUPFAM" id="SSF53649">
    <property type="entry name" value="Alkaline phosphatase-like"/>
    <property type="match status" value="1"/>
</dbReference>
<dbReference type="Proteomes" id="UP000256970">
    <property type="component" value="Unassembled WGS sequence"/>
</dbReference>
<reference evidence="5 6" key="1">
    <citation type="submission" date="2016-10" db="EMBL/GenBank/DDBJ databases">
        <authorList>
            <person name="Cai Z."/>
        </authorList>
    </citation>
    <scope>NUCLEOTIDE SEQUENCE [LARGE SCALE GENOMIC DNA]</scope>
</reference>
<dbReference type="GO" id="GO:0004065">
    <property type="term" value="F:arylsulfatase activity"/>
    <property type="evidence" value="ECO:0007669"/>
    <property type="project" value="TreeGrafter"/>
</dbReference>
<evidence type="ECO:0000256" key="1">
    <source>
        <dbReference type="ARBA" id="ARBA00008779"/>
    </source>
</evidence>
<dbReference type="InterPro" id="IPR000917">
    <property type="entry name" value="Sulfatase_N"/>
</dbReference>
<dbReference type="STRING" id="3088.A0A383VNQ7"/>
<evidence type="ECO:0000256" key="2">
    <source>
        <dbReference type="SAM" id="MobiDB-lite"/>
    </source>
</evidence>